<keyword evidence="2" id="KW-1185">Reference proteome</keyword>
<gene>
    <name evidence="1" type="ORF">O9H85_31075</name>
</gene>
<comment type="caution">
    <text evidence="1">The sequence shown here is derived from an EMBL/GenBank/DDBJ whole genome shotgun (WGS) entry which is preliminary data.</text>
</comment>
<organism evidence="1 2">
    <name type="scientific">Paenibacillus gyeongsangnamensis</name>
    <dbReference type="NCBI Taxonomy" id="3388067"/>
    <lineage>
        <taxon>Bacteria</taxon>
        <taxon>Bacillati</taxon>
        <taxon>Bacillota</taxon>
        <taxon>Bacilli</taxon>
        <taxon>Bacillales</taxon>
        <taxon>Paenibacillaceae</taxon>
        <taxon>Paenibacillus</taxon>
    </lineage>
</organism>
<dbReference type="Gene3D" id="3.90.550.10">
    <property type="entry name" value="Spore Coat Polysaccharide Biosynthesis Protein SpsA, Chain A"/>
    <property type="match status" value="1"/>
</dbReference>
<dbReference type="SUPFAM" id="SSF53448">
    <property type="entry name" value="Nucleotide-diphospho-sugar transferases"/>
    <property type="match status" value="1"/>
</dbReference>
<name>A0ABT4QIM5_9BACL</name>
<reference evidence="1 2" key="1">
    <citation type="submission" date="2022-12" db="EMBL/GenBank/DDBJ databases">
        <title>Draft genome sequence of Paenibacillus sp. dW9.</title>
        <authorList>
            <person name="Choi E.-W."/>
            <person name="Kim D.-U."/>
        </authorList>
    </citation>
    <scope>NUCLEOTIDE SEQUENCE [LARGE SCALE GENOMIC DNA]</scope>
    <source>
        <strain evidence="2">dW9</strain>
    </source>
</reference>
<evidence type="ECO:0000313" key="2">
    <source>
        <dbReference type="Proteomes" id="UP001527882"/>
    </source>
</evidence>
<dbReference type="EMBL" id="JAQAGZ010000026">
    <property type="protein sequence ID" value="MCZ8516732.1"/>
    <property type="molecule type" value="Genomic_DNA"/>
</dbReference>
<evidence type="ECO:0000313" key="1">
    <source>
        <dbReference type="EMBL" id="MCZ8516732.1"/>
    </source>
</evidence>
<sequence length="134" mass="15052">MQNRGPLDGMYAGLSLARNRDVWIVGSHMPFISAKAAELREKKIEGGDAVLHSVQAGVYPLHGVYDRSCANNIWRLLESGEHPLMRLLKVIDWLVLEETVFLNEGIGPEFVSCFGTPEEYEQLLKQLSSLTRIL</sequence>
<accession>A0ABT4QIM5</accession>
<protein>
    <recommendedName>
        <fullName evidence="3">MobA-like NTP transferase domain-containing protein</fullName>
    </recommendedName>
</protein>
<evidence type="ECO:0008006" key="3">
    <source>
        <dbReference type="Google" id="ProtNLM"/>
    </source>
</evidence>
<proteinExistence type="predicted"/>
<dbReference type="RefSeq" id="WP_269885263.1">
    <property type="nucleotide sequence ID" value="NZ_JAQAGZ010000026.1"/>
</dbReference>
<dbReference type="InterPro" id="IPR029044">
    <property type="entry name" value="Nucleotide-diphossugar_trans"/>
</dbReference>
<dbReference type="Proteomes" id="UP001527882">
    <property type="component" value="Unassembled WGS sequence"/>
</dbReference>